<accession>A0A226D486</accession>
<sequence>MASHPLNHVKREVESSPTTTATMLEVAVVKVETKVGCASATTPPPHPTPGGSTNPQPPAGMSTSTAPTSGGVQARPADSNGEIELTFAMVAFSDQSDTLFFHPKGRRLFLGFQTLPNAQVWLRHEGDTIPRGRGVYLHGRMSITSIDENTEDEPFTIFLRVKNSRRSKKEFLFQFETHELAKRALNLFKKLRAQDPRSADN</sequence>
<evidence type="ECO:0000313" key="3">
    <source>
        <dbReference type="Proteomes" id="UP000198287"/>
    </source>
</evidence>
<feature type="compositionally biased region" description="Polar residues" evidence="1">
    <location>
        <begin position="61"/>
        <end position="71"/>
    </location>
</feature>
<comment type="caution">
    <text evidence="2">The sequence shown here is derived from an EMBL/GenBank/DDBJ whole genome shotgun (WGS) entry which is preliminary data.</text>
</comment>
<evidence type="ECO:0000313" key="2">
    <source>
        <dbReference type="EMBL" id="OXA39076.1"/>
    </source>
</evidence>
<dbReference type="EMBL" id="LNIX01000041">
    <property type="protein sequence ID" value="OXA39076.1"/>
    <property type="molecule type" value="Genomic_DNA"/>
</dbReference>
<organism evidence="2 3">
    <name type="scientific">Folsomia candida</name>
    <name type="common">Springtail</name>
    <dbReference type="NCBI Taxonomy" id="158441"/>
    <lineage>
        <taxon>Eukaryota</taxon>
        <taxon>Metazoa</taxon>
        <taxon>Ecdysozoa</taxon>
        <taxon>Arthropoda</taxon>
        <taxon>Hexapoda</taxon>
        <taxon>Collembola</taxon>
        <taxon>Entomobryomorpha</taxon>
        <taxon>Isotomoidea</taxon>
        <taxon>Isotomidae</taxon>
        <taxon>Proisotominae</taxon>
        <taxon>Folsomia</taxon>
    </lineage>
</organism>
<gene>
    <name evidence="2" type="ORF">Fcan01_26216</name>
</gene>
<reference evidence="2 3" key="1">
    <citation type="submission" date="2015-12" db="EMBL/GenBank/DDBJ databases">
        <title>The genome of Folsomia candida.</title>
        <authorList>
            <person name="Faddeeva A."/>
            <person name="Derks M.F."/>
            <person name="Anvar Y."/>
            <person name="Smit S."/>
            <person name="Van Straalen N."/>
            <person name="Roelofs D."/>
        </authorList>
    </citation>
    <scope>NUCLEOTIDE SEQUENCE [LARGE SCALE GENOMIC DNA]</scope>
    <source>
        <strain evidence="2 3">VU population</strain>
        <tissue evidence="2">Whole body</tissue>
    </source>
</reference>
<proteinExistence type="predicted"/>
<name>A0A226D486_FOLCA</name>
<evidence type="ECO:0000256" key="1">
    <source>
        <dbReference type="SAM" id="MobiDB-lite"/>
    </source>
</evidence>
<protein>
    <submittedName>
        <fullName evidence="2">Uncharacterized protein</fullName>
    </submittedName>
</protein>
<keyword evidence="3" id="KW-1185">Reference proteome</keyword>
<feature type="region of interest" description="Disordered" evidence="1">
    <location>
        <begin position="37"/>
        <end position="77"/>
    </location>
</feature>
<dbReference type="Proteomes" id="UP000198287">
    <property type="component" value="Unassembled WGS sequence"/>
</dbReference>
<dbReference type="AlphaFoldDB" id="A0A226D486"/>